<protein>
    <recommendedName>
        <fullName evidence="8">Phosphoribosylaminoimidazole-succinocarboxamide synthase</fullName>
        <ecNumber evidence="8">6.3.2.6</ecNumber>
    </recommendedName>
    <alternativeName>
        <fullName evidence="8">SAICAR synthetase</fullName>
    </alternativeName>
</protein>
<dbReference type="GO" id="GO:0006189">
    <property type="term" value="P:'de novo' IMP biosynthetic process"/>
    <property type="evidence" value="ECO:0007669"/>
    <property type="project" value="UniProtKB-UniRule"/>
</dbReference>
<dbReference type="EC" id="6.3.2.6" evidence="8"/>
<dbReference type="InterPro" id="IPR028923">
    <property type="entry name" value="SAICAR_synt/ADE2_N"/>
</dbReference>
<keyword evidence="11" id="KW-1185">Reference proteome</keyword>
<dbReference type="GO" id="GO:0005737">
    <property type="term" value="C:cytoplasm"/>
    <property type="evidence" value="ECO:0007669"/>
    <property type="project" value="TreeGrafter"/>
</dbReference>
<evidence type="ECO:0000256" key="1">
    <source>
        <dbReference type="ARBA" id="ARBA00004672"/>
    </source>
</evidence>
<keyword evidence="6 8" id="KW-0067">ATP-binding</keyword>
<dbReference type="SUPFAM" id="SSF56104">
    <property type="entry name" value="SAICAR synthase-like"/>
    <property type="match status" value="1"/>
</dbReference>
<dbReference type="STRING" id="570519.SAMN04488116_1136"/>
<sequence length="318" mass="36109">MSNTLMDTNFQFPGQQQVYKGKVREVYTLQNDILVMIATDRLSAFDVVMPKGIPFKGQILNQIATKMMQATEDIVPNWLLATPDPNVAVGKACEPFKVEMVIRGYMSGHAAREYKAGKRMLCGMPMPEGMQENDKFPEPIITPATKAEQGDHDEDISREEILERGIVAKEDYEVLEKYTKALFQRGTELAAKRGLILVDTKYEFGKTKQGEIVLIDEIHTPDSSRYFYADGYEERQSNGEPQKQLSKEFVRQWLISNNFQGLEGQTVPPMSDTYIESVSERYIELYESITGEDFVRADLSSIQERIGNNVAQYLNTLA</sequence>
<evidence type="ECO:0000256" key="8">
    <source>
        <dbReference type="HAMAP-Rule" id="MF_00137"/>
    </source>
</evidence>
<dbReference type="InterPro" id="IPR018236">
    <property type="entry name" value="SAICAR_synthetase_CS"/>
</dbReference>
<dbReference type="HAMAP" id="MF_00137">
    <property type="entry name" value="SAICAR_synth"/>
    <property type="match status" value="1"/>
</dbReference>
<dbReference type="FunFam" id="3.30.200.20:FF:000199">
    <property type="entry name" value="Phosphoribosylaminoimidazole-succinocarboxamide synthase"/>
    <property type="match status" value="1"/>
</dbReference>
<dbReference type="OrthoDB" id="9801549at2"/>
<dbReference type="Proteomes" id="UP000184532">
    <property type="component" value="Unassembled WGS sequence"/>
</dbReference>
<comment type="similarity">
    <text evidence="2 8">Belongs to the SAICAR synthetase family.</text>
</comment>
<evidence type="ECO:0000259" key="9">
    <source>
        <dbReference type="Pfam" id="PF01259"/>
    </source>
</evidence>
<dbReference type="PROSITE" id="PS01058">
    <property type="entry name" value="SAICAR_SYNTHETASE_2"/>
    <property type="match status" value="1"/>
</dbReference>
<dbReference type="NCBIfam" id="NF009251">
    <property type="entry name" value="PRK12607.1"/>
    <property type="match status" value="1"/>
</dbReference>
<evidence type="ECO:0000256" key="4">
    <source>
        <dbReference type="ARBA" id="ARBA00022741"/>
    </source>
</evidence>
<dbReference type="EMBL" id="FQWL01000001">
    <property type="protein sequence ID" value="SHG35715.1"/>
    <property type="molecule type" value="Genomic_DNA"/>
</dbReference>
<dbReference type="Pfam" id="PF01259">
    <property type="entry name" value="SAICAR_synt"/>
    <property type="match status" value="1"/>
</dbReference>
<dbReference type="CDD" id="cd01414">
    <property type="entry name" value="SAICAR_synt_Sc"/>
    <property type="match status" value="1"/>
</dbReference>
<dbReference type="FunFam" id="3.30.470.20:FF:000015">
    <property type="entry name" value="Phosphoribosylaminoimidazole-succinocarboxamide synthase"/>
    <property type="match status" value="1"/>
</dbReference>
<evidence type="ECO:0000313" key="10">
    <source>
        <dbReference type="EMBL" id="SHG35715.1"/>
    </source>
</evidence>
<evidence type="ECO:0000256" key="7">
    <source>
        <dbReference type="ARBA" id="ARBA00048475"/>
    </source>
</evidence>
<evidence type="ECO:0000256" key="5">
    <source>
        <dbReference type="ARBA" id="ARBA00022755"/>
    </source>
</evidence>
<feature type="domain" description="SAICAR synthetase/ADE2 N-terminal" evidence="9">
    <location>
        <begin position="18"/>
        <end position="257"/>
    </location>
</feature>
<dbReference type="NCBIfam" id="NF010568">
    <property type="entry name" value="PRK13961.1"/>
    <property type="match status" value="1"/>
</dbReference>
<gene>
    <name evidence="8" type="primary">purC</name>
    <name evidence="10" type="ORF">SAMN04488116_1136</name>
</gene>
<dbReference type="Gene3D" id="3.30.470.20">
    <property type="entry name" value="ATP-grasp fold, B domain"/>
    <property type="match status" value="1"/>
</dbReference>
<keyword evidence="5 8" id="KW-0658">Purine biosynthesis</keyword>
<name>A0A1M5J5T2_9FLAO</name>
<evidence type="ECO:0000256" key="2">
    <source>
        <dbReference type="ARBA" id="ARBA00010190"/>
    </source>
</evidence>
<dbReference type="PANTHER" id="PTHR43700:SF1">
    <property type="entry name" value="PHOSPHORIBOSYLAMINOIMIDAZOLE-SUCCINOCARBOXAMIDE SYNTHASE"/>
    <property type="match status" value="1"/>
</dbReference>
<dbReference type="UniPathway" id="UPA00074">
    <property type="reaction ID" value="UER00131"/>
</dbReference>
<dbReference type="GO" id="GO:0005524">
    <property type="term" value="F:ATP binding"/>
    <property type="evidence" value="ECO:0007669"/>
    <property type="project" value="UniProtKB-KW"/>
</dbReference>
<dbReference type="PANTHER" id="PTHR43700">
    <property type="entry name" value="PHOSPHORIBOSYLAMINOIMIDAZOLE-SUCCINOCARBOXAMIDE SYNTHASE"/>
    <property type="match status" value="1"/>
</dbReference>
<dbReference type="GO" id="GO:0004639">
    <property type="term" value="F:phosphoribosylaminoimidazolesuccinocarboxamide synthase activity"/>
    <property type="evidence" value="ECO:0007669"/>
    <property type="project" value="UniProtKB-UniRule"/>
</dbReference>
<reference evidence="11" key="1">
    <citation type="submission" date="2016-11" db="EMBL/GenBank/DDBJ databases">
        <authorList>
            <person name="Varghese N."/>
            <person name="Submissions S."/>
        </authorList>
    </citation>
    <scope>NUCLEOTIDE SEQUENCE [LARGE SCALE GENOMIC DNA]</scope>
    <source>
        <strain evidence="11">DSM 22638</strain>
    </source>
</reference>
<keyword evidence="4 8" id="KW-0547">Nucleotide-binding</keyword>
<evidence type="ECO:0000256" key="6">
    <source>
        <dbReference type="ARBA" id="ARBA00022840"/>
    </source>
</evidence>
<comment type="catalytic activity">
    <reaction evidence="7 8">
        <text>5-amino-1-(5-phospho-D-ribosyl)imidazole-4-carboxylate + L-aspartate + ATP = (2S)-2-[5-amino-1-(5-phospho-beta-D-ribosyl)imidazole-4-carboxamido]succinate + ADP + phosphate + 2 H(+)</text>
        <dbReference type="Rhea" id="RHEA:22628"/>
        <dbReference type="ChEBI" id="CHEBI:15378"/>
        <dbReference type="ChEBI" id="CHEBI:29991"/>
        <dbReference type="ChEBI" id="CHEBI:30616"/>
        <dbReference type="ChEBI" id="CHEBI:43474"/>
        <dbReference type="ChEBI" id="CHEBI:58443"/>
        <dbReference type="ChEBI" id="CHEBI:77657"/>
        <dbReference type="ChEBI" id="CHEBI:456216"/>
        <dbReference type="EC" id="6.3.2.6"/>
    </reaction>
</comment>
<dbReference type="Gene3D" id="3.30.200.20">
    <property type="entry name" value="Phosphorylase Kinase, domain 1"/>
    <property type="match status" value="1"/>
</dbReference>
<keyword evidence="3 8" id="KW-0436">Ligase</keyword>
<dbReference type="RefSeq" id="WP_073176952.1">
    <property type="nucleotide sequence ID" value="NZ_FQWL01000001.1"/>
</dbReference>
<dbReference type="AlphaFoldDB" id="A0A1M5J5T2"/>
<comment type="pathway">
    <text evidence="1 8">Purine metabolism; IMP biosynthesis via de novo pathway; 5-amino-1-(5-phospho-D-ribosyl)imidazole-4-carboxamide from 5-amino-1-(5-phospho-D-ribosyl)imidazole-4-carboxylate: step 1/2.</text>
</comment>
<organism evidence="10 11">
    <name type="scientific">Flagellimonas flava</name>
    <dbReference type="NCBI Taxonomy" id="570519"/>
    <lineage>
        <taxon>Bacteria</taxon>
        <taxon>Pseudomonadati</taxon>
        <taxon>Bacteroidota</taxon>
        <taxon>Flavobacteriia</taxon>
        <taxon>Flavobacteriales</taxon>
        <taxon>Flavobacteriaceae</taxon>
        <taxon>Flagellimonas</taxon>
    </lineage>
</organism>
<proteinExistence type="inferred from homology"/>
<evidence type="ECO:0000313" key="11">
    <source>
        <dbReference type="Proteomes" id="UP000184532"/>
    </source>
</evidence>
<accession>A0A1M5J5T2</accession>
<evidence type="ECO:0000256" key="3">
    <source>
        <dbReference type="ARBA" id="ARBA00022598"/>
    </source>
</evidence>